<feature type="compositionally biased region" description="Low complexity" evidence="1">
    <location>
        <begin position="193"/>
        <end position="207"/>
    </location>
</feature>
<organism evidence="2 3">
    <name type="scientific">Streptosporangium lutulentum</name>
    <dbReference type="NCBI Taxonomy" id="1461250"/>
    <lineage>
        <taxon>Bacteria</taxon>
        <taxon>Bacillati</taxon>
        <taxon>Actinomycetota</taxon>
        <taxon>Actinomycetes</taxon>
        <taxon>Streptosporangiales</taxon>
        <taxon>Streptosporangiaceae</taxon>
        <taxon>Streptosporangium</taxon>
    </lineage>
</organism>
<keyword evidence="3" id="KW-1185">Reference proteome</keyword>
<sequence length="230" mass="24101">MADQSIYDRQLRADAMLRTYSADQGQTPRERAAAAIADLLFYVVTDPQEVLAAGVQEFASQLAREDPLSATRVDWIPGASGGYVAAASRMIESLLGEDAQIPGLNVADAPRETAQAVHSRLMRMGLGNFPMPDADNTNFGHVEDMKTMMSEASKIVAEPTTSVLDTAQVAPAVAESLGQKASAASLSFPVGPAQQLAHSQQSAASGSGDELQRPAHPALGGHSAQGETGR</sequence>
<protein>
    <recommendedName>
        <fullName evidence="4">DUF2267 domain-containing protein</fullName>
    </recommendedName>
</protein>
<feature type="region of interest" description="Disordered" evidence="1">
    <location>
        <begin position="191"/>
        <end position="230"/>
    </location>
</feature>
<reference evidence="2 3" key="1">
    <citation type="submission" date="2023-07" db="EMBL/GenBank/DDBJ databases">
        <title>Sequencing the genomes of 1000 actinobacteria strains.</title>
        <authorList>
            <person name="Klenk H.-P."/>
        </authorList>
    </citation>
    <scope>NUCLEOTIDE SEQUENCE [LARGE SCALE GENOMIC DNA]</scope>
    <source>
        <strain evidence="2 3">DSM 46740</strain>
    </source>
</reference>
<evidence type="ECO:0000313" key="2">
    <source>
        <dbReference type="EMBL" id="MDP9850479.1"/>
    </source>
</evidence>
<accession>A0ABT9QWY8</accession>
<dbReference type="EMBL" id="JAUSQU010000003">
    <property type="protein sequence ID" value="MDP9850479.1"/>
    <property type="molecule type" value="Genomic_DNA"/>
</dbReference>
<evidence type="ECO:0000256" key="1">
    <source>
        <dbReference type="SAM" id="MobiDB-lite"/>
    </source>
</evidence>
<dbReference type="RefSeq" id="WP_307569540.1">
    <property type="nucleotide sequence ID" value="NZ_JAUSQU010000003.1"/>
</dbReference>
<comment type="caution">
    <text evidence="2">The sequence shown here is derived from an EMBL/GenBank/DDBJ whole genome shotgun (WGS) entry which is preliminary data.</text>
</comment>
<evidence type="ECO:0000313" key="3">
    <source>
        <dbReference type="Proteomes" id="UP001225356"/>
    </source>
</evidence>
<proteinExistence type="predicted"/>
<evidence type="ECO:0008006" key="4">
    <source>
        <dbReference type="Google" id="ProtNLM"/>
    </source>
</evidence>
<gene>
    <name evidence="2" type="ORF">J2853_009775</name>
</gene>
<name>A0ABT9QWY8_9ACTN</name>
<dbReference type="Proteomes" id="UP001225356">
    <property type="component" value="Unassembled WGS sequence"/>
</dbReference>